<dbReference type="InterPro" id="IPR013604">
    <property type="entry name" value="7TM_chemorcpt"/>
</dbReference>
<gene>
    <name evidence="9" type="primary">Gr68a</name>
    <name evidence="9" type="ORF">G6Z78_0000865</name>
</gene>
<evidence type="ECO:0000256" key="4">
    <source>
        <dbReference type="ARBA" id="ARBA00022989"/>
    </source>
</evidence>
<evidence type="ECO:0000313" key="9">
    <source>
        <dbReference type="EMBL" id="KAG5312956.1"/>
    </source>
</evidence>
<dbReference type="GO" id="GO:0007165">
    <property type="term" value="P:signal transduction"/>
    <property type="evidence" value="ECO:0007669"/>
    <property type="project" value="UniProtKB-KW"/>
</dbReference>
<dbReference type="GO" id="GO:0005886">
    <property type="term" value="C:plasma membrane"/>
    <property type="evidence" value="ECO:0007669"/>
    <property type="project" value="UniProtKB-SubCell"/>
</dbReference>
<keyword evidence="5 8" id="KW-0472">Membrane</keyword>
<comment type="subcellular location">
    <subcellularLocation>
        <location evidence="1 8">Cell membrane</location>
        <topology evidence="1 8">Multi-pass membrane protein</topology>
    </subcellularLocation>
</comment>
<organism evidence="9 10">
    <name type="scientific">Pseudoatta argentina</name>
    <dbReference type="NCBI Taxonomy" id="621737"/>
    <lineage>
        <taxon>Eukaryota</taxon>
        <taxon>Metazoa</taxon>
        <taxon>Ecdysozoa</taxon>
        <taxon>Arthropoda</taxon>
        <taxon>Hexapoda</taxon>
        <taxon>Insecta</taxon>
        <taxon>Pterygota</taxon>
        <taxon>Neoptera</taxon>
        <taxon>Endopterygota</taxon>
        <taxon>Hymenoptera</taxon>
        <taxon>Apocrita</taxon>
        <taxon>Aculeata</taxon>
        <taxon>Formicoidea</taxon>
        <taxon>Formicidae</taxon>
        <taxon>Myrmicinae</taxon>
        <taxon>Pseudoatta</taxon>
    </lineage>
</organism>
<feature type="transmembrane region" description="Helical" evidence="8">
    <location>
        <begin position="129"/>
        <end position="153"/>
    </location>
</feature>
<keyword evidence="7 8" id="KW-0807">Transducer</keyword>
<name>A0A836E6G1_9HYME</name>
<evidence type="ECO:0000256" key="5">
    <source>
        <dbReference type="ARBA" id="ARBA00023136"/>
    </source>
</evidence>
<dbReference type="GO" id="GO:0050909">
    <property type="term" value="P:sensory perception of taste"/>
    <property type="evidence" value="ECO:0007669"/>
    <property type="project" value="InterPro"/>
</dbReference>
<dbReference type="AlphaFoldDB" id="A0A836E6G1"/>
<feature type="transmembrane region" description="Helical" evidence="8">
    <location>
        <begin position="393"/>
        <end position="410"/>
    </location>
</feature>
<feature type="transmembrane region" description="Helical" evidence="8">
    <location>
        <begin position="278"/>
        <end position="300"/>
    </location>
</feature>
<dbReference type="GO" id="GO:0030425">
    <property type="term" value="C:dendrite"/>
    <property type="evidence" value="ECO:0007669"/>
    <property type="project" value="TreeGrafter"/>
</dbReference>
<keyword evidence="2 8" id="KW-1003">Cell membrane</keyword>
<comment type="caution">
    <text evidence="8">Lacks conserved residue(s) required for the propagation of feature annotation.</text>
</comment>
<feature type="transmembrane region" description="Helical" evidence="8">
    <location>
        <begin position="159"/>
        <end position="185"/>
    </location>
</feature>
<evidence type="ECO:0000256" key="2">
    <source>
        <dbReference type="ARBA" id="ARBA00022475"/>
    </source>
</evidence>
<comment type="caution">
    <text evidence="9">The sequence shown here is derived from an EMBL/GenBank/DDBJ whole genome shotgun (WGS) entry which is preliminary data.</text>
</comment>
<dbReference type="Proteomes" id="UP000668214">
    <property type="component" value="Unassembled WGS sequence"/>
</dbReference>
<keyword evidence="3 8" id="KW-0812">Transmembrane</keyword>
<reference evidence="9" key="1">
    <citation type="submission" date="2020-02" db="EMBL/GenBank/DDBJ databases">
        <title>Relaxed selection underlies rapid genomic changes in the transitions from sociality to social parasitism in ants.</title>
        <authorList>
            <person name="Bi X."/>
        </authorList>
    </citation>
    <scope>NUCLEOTIDE SEQUENCE</scope>
    <source>
        <strain evidence="9">BGI-DK2014c</strain>
        <tissue evidence="9">Whole body</tissue>
    </source>
</reference>
<proteinExistence type="inferred from homology"/>
<sequence>FKMMSGMKNLKQAVMPIIWLNCIFCMGIFEIPINHPRYFLSIFYVISIMTGYFIIFYKGIHIFQQAFAFEFIIFHFVLGVHVLVAVLAIILFWWKSENMTNIIKSNSIADHTLNTLGIKIEYEKTSRNILNFVAIWSVCTITVNILYIIWLYHDIGCWIALYSCICICFPVMINSVVELTFASLIRQVIYFLKNTHTSCIKTRFQKTNILINDVMLCANESHAFKIRNKHGNTSITFIMVNYKIHKDKIMHLIRTLRHLHLEITKTGRQINHIYCLQLLLELAVHFTIVTSSIYCLYLTYSGQLRMVSNEKIIALAIWASIYSIKIILMNALCTSVSSEAYKTGEIIQSFEASLIDDDMREEIHQFTQQIMLRSLNFTAFGFFSINNSLTGKFFATVTTYVVILIQINFVPNTIRTTK</sequence>
<accession>A0A836E6G1</accession>
<dbReference type="PANTHER" id="PTHR21143:SF133">
    <property type="entry name" value="GUSTATORY AND PHEROMONE RECEPTOR 32A-RELATED"/>
    <property type="match status" value="1"/>
</dbReference>
<dbReference type="GO" id="GO:0030424">
    <property type="term" value="C:axon"/>
    <property type="evidence" value="ECO:0007669"/>
    <property type="project" value="TreeGrafter"/>
</dbReference>
<keyword evidence="10" id="KW-1185">Reference proteome</keyword>
<feature type="non-terminal residue" evidence="9">
    <location>
        <position position="418"/>
    </location>
</feature>
<dbReference type="GO" id="GO:0043025">
    <property type="term" value="C:neuronal cell body"/>
    <property type="evidence" value="ECO:0007669"/>
    <property type="project" value="TreeGrafter"/>
</dbReference>
<dbReference type="EMBL" id="JAANIA010002538">
    <property type="protein sequence ID" value="KAG5312956.1"/>
    <property type="molecule type" value="Genomic_DNA"/>
</dbReference>
<dbReference type="GO" id="GO:0007635">
    <property type="term" value="P:chemosensory behavior"/>
    <property type="evidence" value="ECO:0007669"/>
    <property type="project" value="TreeGrafter"/>
</dbReference>
<evidence type="ECO:0000256" key="1">
    <source>
        <dbReference type="ARBA" id="ARBA00004651"/>
    </source>
</evidence>
<feature type="transmembrane region" description="Helical" evidence="8">
    <location>
        <begin position="38"/>
        <end position="60"/>
    </location>
</feature>
<feature type="transmembrane region" description="Helical" evidence="8">
    <location>
        <begin position="312"/>
        <end position="333"/>
    </location>
</feature>
<protein>
    <recommendedName>
        <fullName evidence="8">Gustatory receptor</fullName>
    </recommendedName>
</protein>
<evidence type="ECO:0000256" key="7">
    <source>
        <dbReference type="ARBA" id="ARBA00023224"/>
    </source>
</evidence>
<keyword evidence="6 8" id="KW-0675">Receptor</keyword>
<keyword evidence="4 8" id="KW-1133">Transmembrane helix</keyword>
<evidence type="ECO:0000256" key="8">
    <source>
        <dbReference type="RuleBase" id="RU363108"/>
    </source>
</evidence>
<comment type="function">
    <text evidence="8">Gustatory receptor which mediates acceptance or avoidance behavior, depending on its substrates.</text>
</comment>
<dbReference type="Pfam" id="PF08395">
    <property type="entry name" value="7tm_7"/>
    <property type="match status" value="1"/>
</dbReference>
<evidence type="ECO:0000256" key="6">
    <source>
        <dbReference type="ARBA" id="ARBA00023170"/>
    </source>
</evidence>
<dbReference type="GO" id="GO:0008049">
    <property type="term" value="P:male courtship behavior"/>
    <property type="evidence" value="ECO:0007669"/>
    <property type="project" value="TreeGrafter"/>
</dbReference>
<evidence type="ECO:0000313" key="10">
    <source>
        <dbReference type="Proteomes" id="UP000668214"/>
    </source>
</evidence>
<feature type="transmembrane region" description="Helical" evidence="8">
    <location>
        <begin position="72"/>
        <end position="94"/>
    </location>
</feature>
<evidence type="ECO:0000256" key="3">
    <source>
        <dbReference type="ARBA" id="ARBA00022692"/>
    </source>
</evidence>
<feature type="transmembrane region" description="Helical" evidence="8">
    <location>
        <begin position="12"/>
        <end position="31"/>
    </location>
</feature>
<dbReference type="PANTHER" id="PTHR21143">
    <property type="entry name" value="INVERTEBRATE GUSTATORY RECEPTOR"/>
    <property type="match status" value="1"/>
</dbReference>
<feature type="non-terminal residue" evidence="9">
    <location>
        <position position="1"/>
    </location>
</feature>
<comment type="similarity">
    <text evidence="8">Belongs to the insect chemoreceptor superfamily. Gustatory receptor (GR) family.</text>
</comment>